<comment type="caution">
    <text evidence="1">The sequence shown here is derived from an EMBL/GenBank/DDBJ whole genome shotgun (WGS) entry which is preliminary data.</text>
</comment>
<evidence type="ECO:0000313" key="2">
    <source>
        <dbReference type="Proteomes" id="UP000541444"/>
    </source>
</evidence>
<reference evidence="1 2" key="1">
    <citation type="journal article" date="2020" name="IScience">
        <title>Genome Sequencing of the Endangered Kingdonia uniflora (Circaeasteraceae, Ranunculales) Reveals Potential Mechanisms of Evolutionary Specialization.</title>
        <authorList>
            <person name="Sun Y."/>
            <person name="Deng T."/>
            <person name="Zhang A."/>
            <person name="Moore M.J."/>
            <person name="Landis J.B."/>
            <person name="Lin N."/>
            <person name="Zhang H."/>
            <person name="Zhang X."/>
            <person name="Huang J."/>
            <person name="Zhang X."/>
            <person name="Sun H."/>
            <person name="Wang H."/>
        </authorList>
    </citation>
    <scope>NUCLEOTIDE SEQUENCE [LARGE SCALE GENOMIC DNA]</scope>
    <source>
        <strain evidence="1">TB1705</strain>
        <tissue evidence="1">Leaf</tissue>
    </source>
</reference>
<keyword evidence="2" id="KW-1185">Reference proteome</keyword>
<name>A0A7J7L8W4_9MAGN</name>
<organism evidence="1 2">
    <name type="scientific">Kingdonia uniflora</name>
    <dbReference type="NCBI Taxonomy" id="39325"/>
    <lineage>
        <taxon>Eukaryota</taxon>
        <taxon>Viridiplantae</taxon>
        <taxon>Streptophyta</taxon>
        <taxon>Embryophyta</taxon>
        <taxon>Tracheophyta</taxon>
        <taxon>Spermatophyta</taxon>
        <taxon>Magnoliopsida</taxon>
        <taxon>Ranunculales</taxon>
        <taxon>Circaeasteraceae</taxon>
        <taxon>Kingdonia</taxon>
    </lineage>
</organism>
<dbReference type="Proteomes" id="UP000541444">
    <property type="component" value="Unassembled WGS sequence"/>
</dbReference>
<accession>A0A7J7L8W4</accession>
<gene>
    <name evidence="1" type="ORF">GIB67_010748</name>
</gene>
<sequence length="137" mass="16213">AKFTNKAGDFIRYHKKSIIWPGIRLAASIARPYMGWLVGNGDNINFWRETWAMEIPLREYIEMPQSPWNRCKTLLIDFINSNGWDIPIDIRLLLLALGINVLEIPYNPREKDKRIWKLDSYGNFTVRNAYETIRKKK</sequence>
<dbReference type="OrthoDB" id="1748554at2759"/>
<proteinExistence type="predicted"/>
<protein>
    <submittedName>
        <fullName evidence="1">Uncharacterized protein</fullName>
    </submittedName>
</protein>
<feature type="non-terminal residue" evidence="1">
    <location>
        <position position="1"/>
    </location>
</feature>
<dbReference type="AlphaFoldDB" id="A0A7J7L8W4"/>
<dbReference type="EMBL" id="JACGCM010002535">
    <property type="protein sequence ID" value="KAF6139022.1"/>
    <property type="molecule type" value="Genomic_DNA"/>
</dbReference>
<evidence type="ECO:0000313" key="1">
    <source>
        <dbReference type="EMBL" id="KAF6139022.1"/>
    </source>
</evidence>